<keyword evidence="2" id="KW-1185">Reference proteome</keyword>
<dbReference type="EMBL" id="JAVRFJ010000007">
    <property type="protein sequence ID" value="MDT0567878.1"/>
    <property type="molecule type" value="Genomic_DNA"/>
</dbReference>
<dbReference type="Proteomes" id="UP001180737">
    <property type="component" value="Unassembled WGS sequence"/>
</dbReference>
<organism evidence="1 2">
    <name type="scientific">Streptomyces gottesmaniae</name>
    <dbReference type="NCBI Taxonomy" id="3075518"/>
    <lineage>
        <taxon>Bacteria</taxon>
        <taxon>Bacillati</taxon>
        <taxon>Actinomycetota</taxon>
        <taxon>Actinomycetes</taxon>
        <taxon>Kitasatosporales</taxon>
        <taxon>Streptomycetaceae</taxon>
        <taxon>Streptomyces</taxon>
    </lineage>
</organism>
<comment type="caution">
    <text evidence="1">The sequence shown here is derived from an EMBL/GenBank/DDBJ whole genome shotgun (WGS) entry which is preliminary data.</text>
</comment>
<reference evidence="1" key="1">
    <citation type="submission" date="2024-05" db="EMBL/GenBank/DDBJ databases">
        <title>30 novel species of actinomycetes from the DSMZ collection.</title>
        <authorList>
            <person name="Nouioui I."/>
        </authorList>
    </citation>
    <scope>NUCLEOTIDE SEQUENCE</scope>
    <source>
        <strain evidence="1">DSM 3412</strain>
    </source>
</reference>
<sequence length="70" mass="7915">MKCRYCPRRLRTKESRDRGYGLICGQKLGLIPKSTPRQRRVTTTVTAVTTPGVHPDQTAIPIQPELPKEI</sequence>
<name>A0ABU2YU82_9ACTN</name>
<evidence type="ECO:0000313" key="1">
    <source>
        <dbReference type="EMBL" id="MDT0567878.1"/>
    </source>
</evidence>
<evidence type="ECO:0000313" key="2">
    <source>
        <dbReference type="Proteomes" id="UP001180737"/>
    </source>
</evidence>
<protein>
    <submittedName>
        <fullName evidence="1">DUF6011 domain-containing protein</fullName>
    </submittedName>
</protein>
<accession>A0ABU2YU82</accession>
<proteinExistence type="predicted"/>
<dbReference type="RefSeq" id="WP_052146361.1">
    <property type="nucleotide sequence ID" value="NZ_JAVRFJ010000007.1"/>
</dbReference>
<gene>
    <name evidence="1" type="ORF">RM704_10420</name>
</gene>